<dbReference type="Proteomes" id="UP000011761">
    <property type="component" value="Unassembled WGS sequence"/>
</dbReference>
<dbReference type="HOGENOM" id="CLU_1239925_0_0_1"/>
<evidence type="ECO:0000313" key="3">
    <source>
        <dbReference type="Proteomes" id="UP000011761"/>
    </source>
</evidence>
<proteinExistence type="predicted"/>
<sequence>MVAVFVNATTTSLTPSTLLHIYTSPNMLTNLAGPNNGPCKVYSETIAFSHAHRRYINIETNLHGAVKDLEALQTQYATIPDDIRSLLQEDADLAICDGELECVNASVKLPLMVIIEEVLVVKDEAEKHLRKAMSRYLPRERGEMQADLNKAKAALGRADQVGSSIIGRLLDLKEAVTAHEEAVKFFDTKRVSYQDSYSGSGFESESEYESSEGESEDEGFVIL</sequence>
<gene>
    <name evidence="2" type="ORF">BAUCODRAFT_225759</name>
</gene>
<dbReference type="KEGG" id="bcom:BAUCODRAFT_225759"/>
<protein>
    <submittedName>
        <fullName evidence="2">Uncharacterized protein</fullName>
    </submittedName>
</protein>
<dbReference type="GeneID" id="19109906"/>
<dbReference type="RefSeq" id="XP_007679091.1">
    <property type="nucleotide sequence ID" value="XM_007680901.1"/>
</dbReference>
<reference evidence="2 3" key="1">
    <citation type="journal article" date="2012" name="PLoS Pathog.">
        <title>Diverse lifestyles and strategies of plant pathogenesis encoded in the genomes of eighteen Dothideomycetes fungi.</title>
        <authorList>
            <person name="Ohm R.A."/>
            <person name="Feau N."/>
            <person name="Henrissat B."/>
            <person name="Schoch C.L."/>
            <person name="Horwitz B.A."/>
            <person name="Barry K.W."/>
            <person name="Condon B.J."/>
            <person name="Copeland A.C."/>
            <person name="Dhillon B."/>
            <person name="Glaser F."/>
            <person name="Hesse C.N."/>
            <person name="Kosti I."/>
            <person name="LaButti K."/>
            <person name="Lindquist E.A."/>
            <person name="Lucas S."/>
            <person name="Salamov A.A."/>
            <person name="Bradshaw R.E."/>
            <person name="Ciuffetti L."/>
            <person name="Hamelin R.C."/>
            <person name="Kema G.H.J."/>
            <person name="Lawrence C."/>
            <person name="Scott J.A."/>
            <person name="Spatafora J.W."/>
            <person name="Turgeon B.G."/>
            <person name="de Wit P.J.G.M."/>
            <person name="Zhong S."/>
            <person name="Goodwin S.B."/>
            <person name="Grigoriev I.V."/>
        </authorList>
    </citation>
    <scope>NUCLEOTIDE SEQUENCE [LARGE SCALE GENOMIC DNA]</scope>
    <source>
        <strain evidence="2 3">UAMH 10762</strain>
    </source>
</reference>
<organism evidence="2 3">
    <name type="scientific">Baudoinia panamericana (strain UAMH 10762)</name>
    <name type="common">Angels' share fungus</name>
    <name type="synonym">Baudoinia compniacensis (strain UAMH 10762)</name>
    <dbReference type="NCBI Taxonomy" id="717646"/>
    <lineage>
        <taxon>Eukaryota</taxon>
        <taxon>Fungi</taxon>
        <taxon>Dikarya</taxon>
        <taxon>Ascomycota</taxon>
        <taxon>Pezizomycotina</taxon>
        <taxon>Dothideomycetes</taxon>
        <taxon>Dothideomycetidae</taxon>
        <taxon>Mycosphaerellales</taxon>
        <taxon>Teratosphaeriaceae</taxon>
        <taxon>Baudoinia</taxon>
    </lineage>
</organism>
<feature type="compositionally biased region" description="Acidic residues" evidence="1">
    <location>
        <begin position="204"/>
        <end position="223"/>
    </location>
</feature>
<evidence type="ECO:0000313" key="2">
    <source>
        <dbReference type="EMBL" id="EMC94220.1"/>
    </source>
</evidence>
<keyword evidence="3" id="KW-1185">Reference proteome</keyword>
<evidence type="ECO:0000256" key="1">
    <source>
        <dbReference type="SAM" id="MobiDB-lite"/>
    </source>
</evidence>
<accession>M2N612</accession>
<dbReference type="EMBL" id="KB445559">
    <property type="protein sequence ID" value="EMC94220.1"/>
    <property type="molecule type" value="Genomic_DNA"/>
</dbReference>
<feature type="region of interest" description="Disordered" evidence="1">
    <location>
        <begin position="194"/>
        <end position="223"/>
    </location>
</feature>
<dbReference type="AlphaFoldDB" id="M2N612"/>
<name>M2N612_BAUPA</name>